<name>A0A2T3AE66_9PEZI</name>
<evidence type="ECO:0000256" key="1">
    <source>
        <dbReference type="SAM" id="MobiDB-lite"/>
    </source>
</evidence>
<feature type="compositionally biased region" description="Polar residues" evidence="1">
    <location>
        <begin position="50"/>
        <end position="62"/>
    </location>
</feature>
<sequence>MLCLGFARGSQPNKSQSDLTNWVHPSLPASCSFPPLSPPKYHTARGGQVVPSQSFASPQPGSVPTWPLPSLQPLRPPASSKVCDRGSARLLPGTCWHLAGHRAATARSSTCCVPNSRCPCTQAPFSSVSIHFTRHLLSSRPTSSSSAASLRPLSTHRPPPGPSSTSPPPHSAPCNPELPTTCLRDCRNIR</sequence>
<protein>
    <submittedName>
        <fullName evidence="2">Uncharacterized protein</fullName>
    </submittedName>
</protein>
<evidence type="ECO:0000313" key="2">
    <source>
        <dbReference type="EMBL" id="PSR93927.1"/>
    </source>
</evidence>
<gene>
    <name evidence="2" type="ORF">BD289DRAFT_166628</name>
</gene>
<evidence type="ECO:0000313" key="3">
    <source>
        <dbReference type="Proteomes" id="UP000241462"/>
    </source>
</evidence>
<feature type="region of interest" description="Disordered" evidence="1">
    <location>
        <begin position="42"/>
        <end position="62"/>
    </location>
</feature>
<dbReference type="Proteomes" id="UP000241462">
    <property type="component" value="Unassembled WGS sequence"/>
</dbReference>
<dbReference type="InParanoid" id="A0A2T3AE66"/>
<dbReference type="EMBL" id="KZ678403">
    <property type="protein sequence ID" value="PSR93927.1"/>
    <property type="molecule type" value="Genomic_DNA"/>
</dbReference>
<feature type="compositionally biased region" description="Low complexity" evidence="1">
    <location>
        <begin position="140"/>
        <end position="155"/>
    </location>
</feature>
<organism evidence="2 3">
    <name type="scientific">Coniella lustricola</name>
    <dbReference type="NCBI Taxonomy" id="2025994"/>
    <lineage>
        <taxon>Eukaryota</taxon>
        <taxon>Fungi</taxon>
        <taxon>Dikarya</taxon>
        <taxon>Ascomycota</taxon>
        <taxon>Pezizomycotina</taxon>
        <taxon>Sordariomycetes</taxon>
        <taxon>Sordariomycetidae</taxon>
        <taxon>Diaporthales</taxon>
        <taxon>Schizoparmaceae</taxon>
        <taxon>Coniella</taxon>
    </lineage>
</organism>
<accession>A0A2T3AE66</accession>
<feature type="compositionally biased region" description="Pro residues" evidence="1">
    <location>
        <begin position="157"/>
        <end position="171"/>
    </location>
</feature>
<reference evidence="2 3" key="1">
    <citation type="journal article" date="2018" name="Mycol. Prog.">
        <title>Coniella lustricola, a new species from submerged detritus.</title>
        <authorList>
            <person name="Raudabaugh D.B."/>
            <person name="Iturriaga T."/>
            <person name="Carver A."/>
            <person name="Mondo S."/>
            <person name="Pangilinan J."/>
            <person name="Lipzen A."/>
            <person name="He G."/>
            <person name="Amirebrahimi M."/>
            <person name="Grigoriev I.V."/>
            <person name="Miller A.N."/>
        </authorList>
    </citation>
    <scope>NUCLEOTIDE SEQUENCE [LARGE SCALE GENOMIC DNA]</scope>
    <source>
        <strain evidence="2 3">B22-T-1</strain>
    </source>
</reference>
<feature type="region of interest" description="Disordered" evidence="1">
    <location>
        <begin position="140"/>
        <end position="179"/>
    </location>
</feature>
<dbReference type="AlphaFoldDB" id="A0A2T3AE66"/>
<keyword evidence="3" id="KW-1185">Reference proteome</keyword>
<proteinExistence type="predicted"/>